<gene>
    <name evidence="1" type="ORF">OWV82_015115</name>
</gene>
<dbReference type="Proteomes" id="UP001164539">
    <property type="component" value="Chromosome 8"/>
</dbReference>
<sequence>MFLQEYCFDAIPSMETFPDPLYTSTHDSQDNIVSFPKVTTSQGFITTAFSGFLITCSLEIIRKIVTGDDEKCGSGIWNELGSLFEPERQSPESCKNIADAFKETRELDMKTMSRRSKSEKKTNNSSKIQTLSRKTISQYFYTTIAKAAKELNVGVTLLKRRCRELGIRRWPHRKLMSIQNLIRNVQELDREGDPGSEGMWKEVKEVLEREKELIEEIPDSEMEYYTKRLRQACFKNNYKKRRLSEIMNNDDHQLLYSTPTGSCYSGDGHHGYGEMKSM</sequence>
<proteinExistence type="predicted"/>
<keyword evidence="2" id="KW-1185">Reference proteome</keyword>
<dbReference type="EMBL" id="CM051401">
    <property type="protein sequence ID" value="KAJ4712954.1"/>
    <property type="molecule type" value="Genomic_DNA"/>
</dbReference>
<name>A0ACC1XQE9_MELAZ</name>
<organism evidence="1 2">
    <name type="scientific">Melia azedarach</name>
    <name type="common">Chinaberry tree</name>
    <dbReference type="NCBI Taxonomy" id="155640"/>
    <lineage>
        <taxon>Eukaryota</taxon>
        <taxon>Viridiplantae</taxon>
        <taxon>Streptophyta</taxon>
        <taxon>Embryophyta</taxon>
        <taxon>Tracheophyta</taxon>
        <taxon>Spermatophyta</taxon>
        <taxon>Magnoliopsida</taxon>
        <taxon>eudicotyledons</taxon>
        <taxon>Gunneridae</taxon>
        <taxon>Pentapetalae</taxon>
        <taxon>rosids</taxon>
        <taxon>malvids</taxon>
        <taxon>Sapindales</taxon>
        <taxon>Meliaceae</taxon>
        <taxon>Melia</taxon>
    </lineage>
</organism>
<evidence type="ECO:0000313" key="2">
    <source>
        <dbReference type="Proteomes" id="UP001164539"/>
    </source>
</evidence>
<reference evidence="1 2" key="1">
    <citation type="journal article" date="2023" name="Science">
        <title>Complex scaffold remodeling in plant triterpene biosynthesis.</title>
        <authorList>
            <person name="De La Pena R."/>
            <person name="Hodgson H."/>
            <person name="Liu J.C."/>
            <person name="Stephenson M.J."/>
            <person name="Martin A.C."/>
            <person name="Owen C."/>
            <person name="Harkess A."/>
            <person name="Leebens-Mack J."/>
            <person name="Jimenez L.E."/>
            <person name="Osbourn A."/>
            <person name="Sattely E.S."/>
        </authorList>
    </citation>
    <scope>NUCLEOTIDE SEQUENCE [LARGE SCALE GENOMIC DNA]</scope>
    <source>
        <strain evidence="2">cv. JPN11</strain>
        <tissue evidence="1">Leaf</tissue>
    </source>
</reference>
<evidence type="ECO:0000313" key="1">
    <source>
        <dbReference type="EMBL" id="KAJ4712954.1"/>
    </source>
</evidence>
<protein>
    <submittedName>
        <fullName evidence="1">RWP-RK domain-containing protein</fullName>
    </submittedName>
</protein>
<accession>A0ACC1XQE9</accession>
<comment type="caution">
    <text evidence="1">The sequence shown here is derived from an EMBL/GenBank/DDBJ whole genome shotgun (WGS) entry which is preliminary data.</text>
</comment>